<evidence type="ECO:0000256" key="3">
    <source>
        <dbReference type="ARBA" id="ARBA00022679"/>
    </source>
</evidence>
<reference evidence="7" key="1">
    <citation type="journal article" date="2019" name="Int. J. Syst. Evol. Microbiol.">
        <title>The Global Catalogue of Microorganisms (GCM) 10K type strain sequencing project: providing services to taxonomists for standard genome sequencing and annotation.</title>
        <authorList>
            <consortium name="The Broad Institute Genomics Platform"/>
            <consortium name="The Broad Institute Genome Sequencing Center for Infectious Disease"/>
            <person name="Wu L."/>
            <person name="Ma J."/>
        </authorList>
    </citation>
    <scope>NUCLEOTIDE SEQUENCE [LARGE SCALE GENOMIC DNA]</scope>
    <source>
        <strain evidence="7">CGMCC 4.7237</strain>
    </source>
</reference>
<dbReference type="InterPro" id="IPR020596">
    <property type="entry name" value="rRNA_Ade_Mease_Trfase_CS"/>
</dbReference>
<evidence type="ECO:0000313" key="7">
    <source>
        <dbReference type="Proteomes" id="UP001595765"/>
    </source>
</evidence>
<dbReference type="Proteomes" id="UP001595765">
    <property type="component" value="Unassembled WGS sequence"/>
</dbReference>
<evidence type="ECO:0000256" key="4">
    <source>
        <dbReference type="SAM" id="MobiDB-lite"/>
    </source>
</evidence>
<keyword evidence="7" id="KW-1185">Reference proteome</keyword>
<dbReference type="GO" id="GO:0008168">
    <property type="term" value="F:methyltransferase activity"/>
    <property type="evidence" value="ECO:0007669"/>
    <property type="project" value="UniProtKB-KW"/>
</dbReference>
<evidence type="ECO:0000256" key="2">
    <source>
        <dbReference type="ARBA" id="ARBA00022603"/>
    </source>
</evidence>
<evidence type="ECO:0000259" key="5">
    <source>
        <dbReference type="Pfam" id="PF08241"/>
    </source>
</evidence>
<feature type="domain" description="Methyltransferase type 11" evidence="5">
    <location>
        <begin position="93"/>
        <end position="182"/>
    </location>
</feature>
<feature type="region of interest" description="Disordered" evidence="4">
    <location>
        <begin position="1"/>
        <end position="46"/>
    </location>
</feature>
<keyword evidence="3 6" id="KW-0808">Transferase</keyword>
<organism evidence="6 7">
    <name type="scientific">Streptomyces polygonati</name>
    <dbReference type="NCBI Taxonomy" id="1617087"/>
    <lineage>
        <taxon>Bacteria</taxon>
        <taxon>Bacillati</taxon>
        <taxon>Actinomycetota</taxon>
        <taxon>Actinomycetes</taxon>
        <taxon>Kitasatosporales</taxon>
        <taxon>Streptomycetaceae</taxon>
        <taxon>Streptomyces</taxon>
    </lineage>
</organism>
<dbReference type="CDD" id="cd02440">
    <property type="entry name" value="AdoMet_MTases"/>
    <property type="match status" value="1"/>
</dbReference>
<comment type="caution">
    <text evidence="6">The sequence shown here is derived from an EMBL/GenBank/DDBJ whole genome shotgun (WGS) entry which is preliminary data.</text>
</comment>
<sequence>MATHDASPADESPQDSPDQHQDQDQNRSAPDRSGHEPGGRPTPYDPVLFARRASSFGAVAAAYAEHRPDYPEAAVRWALAPALSAPDATLDVLDLGAGTGKLTASLLALGHRVTAVEPDAGMLSVLRGHAPGATALTGGAEDIPLPDASVDAVVVGQAFHWFDQPRALPEIARVLRPGGSLAALWNTDDDRIDWIAELGRIAGSRVSFVDWNSERGIDAHPAYSPVEHADFPHRQRRTVDSLIATVATHSHILVLEPAEQAEVLGQVRELLRSRPETSGSGGFDLEIVTRAQRCVRTAG</sequence>
<dbReference type="PROSITE" id="PS01131">
    <property type="entry name" value="RRNA_A_DIMETH"/>
    <property type="match status" value="1"/>
</dbReference>
<dbReference type="EC" id="2.1.1.-" evidence="6"/>
<dbReference type="InterPro" id="IPR029063">
    <property type="entry name" value="SAM-dependent_MTases_sf"/>
</dbReference>
<dbReference type="Pfam" id="PF08241">
    <property type="entry name" value="Methyltransf_11"/>
    <property type="match status" value="1"/>
</dbReference>
<proteinExistence type="inferred from homology"/>
<keyword evidence="2 6" id="KW-0489">Methyltransferase</keyword>
<dbReference type="InterPro" id="IPR051052">
    <property type="entry name" value="Diverse_substrate_MTase"/>
</dbReference>
<evidence type="ECO:0000313" key="6">
    <source>
        <dbReference type="EMBL" id="MFC4030482.1"/>
    </source>
</evidence>
<comment type="similarity">
    <text evidence="1">Belongs to the methyltransferase superfamily.</text>
</comment>
<feature type="compositionally biased region" description="Basic and acidic residues" evidence="4">
    <location>
        <begin position="17"/>
        <end position="38"/>
    </location>
</feature>
<dbReference type="RefSeq" id="WP_386425910.1">
    <property type="nucleotide sequence ID" value="NZ_JBHSBB010000003.1"/>
</dbReference>
<gene>
    <name evidence="6" type="ORF">ACFO3J_03240</name>
</gene>
<evidence type="ECO:0000256" key="1">
    <source>
        <dbReference type="ARBA" id="ARBA00008361"/>
    </source>
</evidence>
<dbReference type="EMBL" id="JBHSBB010000003">
    <property type="protein sequence ID" value="MFC4030482.1"/>
    <property type="molecule type" value="Genomic_DNA"/>
</dbReference>
<dbReference type="InterPro" id="IPR013216">
    <property type="entry name" value="Methyltransf_11"/>
</dbReference>
<accession>A0ABV8HHV6</accession>
<name>A0ABV8HHV6_9ACTN</name>
<dbReference type="GO" id="GO:0032259">
    <property type="term" value="P:methylation"/>
    <property type="evidence" value="ECO:0007669"/>
    <property type="project" value="UniProtKB-KW"/>
</dbReference>
<dbReference type="SUPFAM" id="SSF53335">
    <property type="entry name" value="S-adenosyl-L-methionine-dependent methyltransferases"/>
    <property type="match status" value="1"/>
</dbReference>
<dbReference type="Gene3D" id="3.40.50.150">
    <property type="entry name" value="Vaccinia Virus protein VP39"/>
    <property type="match status" value="1"/>
</dbReference>
<dbReference type="PANTHER" id="PTHR44942">
    <property type="entry name" value="METHYLTRANSF_11 DOMAIN-CONTAINING PROTEIN"/>
    <property type="match status" value="1"/>
</dbReference>
<dbReference type="PANTHER" id="PTHR44942:SF4">
    <property type="entry name" value="METHYLTRANSFERASE TYPE 11 DOMAIN-CONTAINING PROTEIN"/>
    <property type="match status" value="1"/>
</dbReference>
<protein>
    <submittedName>
        <fullName evidence="6">Class I SAM-dependent methyltransferase</fullName>
        <ecNumber evidence="6">2.1.1.-</ecNumber>
    </submittedName>
</protein>